<dbReference type="Pfam" id="PF02931">
    <property type="entry name" value="Neur_chan_LBD"/>
    <property type="match status" value="1"/>
</dbReference>
<dbReference type="InParanoid" id="A0A5N4A1P9"/>
<comment type="subcellular location">
    <subcellularLocation>
        <location evidence="1">Membrane</location>
        <topology evidence="1">Multi-pass membrane protein</topology>
    </subcellularLocation>
</comment>
<evidence type="ECO:0000256" key="5">
    <source>
        <dbReference type="SAM" id="Phobius"/>
    </source>
</evidence>
<keyword evidence="4 5" id="KW-0472">Membrane</keyword>
<dbReference type="Gene3D" id="2.70.170.10">
    <property type="entry name" value="Neurotransmitter-gated ion-channel ligand-binding domain"/>
    <property type="match status" value="1"/>
</dbReference>
<sequence>MSIVRLAILLCLRYRPATADGVGTFKTTHVGPKPLWNETHVDRLKKDLLQNYDRFLRPEHSNDPTQLKIALTILHLEIDEAKSTIMLDSWLTLEWTDSKLRWNEKDYGGLTQIKVADHEVWQPDIFLYNSVGEGEQLPRVGSKNVVVYSKGKVLWVPSIKLTALCDFNMRHWPFDQQRCYLKLGSWTFSSQEIKMENSSMCTVEDTASASSWEIEVSGEVTSTKYACCVETYESLTYRLNITRKSTPYVAIIVPPAVVSTLLLLAQFWLPPDGEEKIILNGISALMINMFLLYFNHQSYTTSGEAPLIVVFYSCSLYIVGFATVSSVVAYSLCRMKNPRPLSGCLRSSMRSVGKWLLVNDVSDLRCGSYPSWSSPLFSFRQFLFRFSPPTRRSLPNVLPKTKAWSTPPTNPPMCR</sequence>
<evidence type="ECO:0000313" key="8">
    <source>
        <dbReference type="EMBL" id="KAB0791221.1"/>
    </source>
</evidence>
<feature type="transmembrane region" description="Helical" evidence="5">
    <location>
        <begin position="307"/>
        <end position="332"/>
    </location>
</feature>
<accession>A0A5N4A1P9</accession>
<dbReference type="InterPro" id="IPR036719">
    <property type="entry name" value="Neuro-gated_channel_TM_sf"/>
</dbReference>
<dbReference type="InterPro" id="IPR036734">
    <property type="entry name" value="Neur_chan_lig-bd_sf"/>
</dbReference>
<dbReference type="InterPro" id="IPR006201">
    <property type="entry name" value="Neur_channel"/>
</dbReference>
<evidence type="ECO:0000259" key="7">
    <source>
        <dbReference type="Pfam" id="PF02931"/>
    </source>
</evidence>
<dbReference type="SUPFAM" id="SSF90112">
    <property type="entry name" value="Neurotransmitter-gated ion-channel transmembrane pore"/>
    <property type="match status" value="1"/>
</dbReference>
<dbReference type="AlphaFoldDB" id="A0A5N4A1P9"/>
<dbReference type="GO" id="GO:0016020">
    <property type="term" value="C:membrane"/>
    <property type="evidence" value="ECO:0007669"/>
    <property type="project" value="UniProtKB-SubCell"/>
</dbReference>
<dbReference type="EMBL" id="VVIM01000011">
    <property type="protein sequence ID" value="KAB0791221.1"/>
    <property type="molecule type" value="Genomic_DNA"/>
</dbReference>
<dbReference type="InterPro" id="IPR038050">
    <property type="entry name" value="Neuro_actylchol_rec"/>
</dbReference>
<dbReference type="Gene3D" id="1.20.58.390">
    <property type="entry name" value="Neurotransmitter-gated ion-channel transmembrane domain"/>
    <property type="match status" value="1"/>
</dbReference>
<evidence type="ECO:0000256" key="1">
    <source>
        <dbReference type="ARBA" id="ARBA00004141"/>
    </source>
</evidence>
<keyword evidence="6" id="KW-0732">Signal</keyword>
<dbReference type="GO" id="GO:0005230">
    <property type="term" value="F:extracellular ligand-gated monoatomic ion channel activity"/>
    <property type="evidence" value="ECO:0007669"/>
    <property type="project" value="InterPro"/>
</dbReference>
<evidence type="ECO:0000256" key="2">
    <source>
        <dbReference type="ARBA" id="ARBA00022692"/>
    </source>
</evidence>
<proteinExistence type="predicted"/>
<dbReference type="FunCoup" id="A0A5N4A1P9">
    <property type="interactions" value="2"/>
</dbReference>
<evidence type="ECO:0000256" key="6">
    <source>
        <dbReference type="SAM" id="SignalP"/>
    </source>
</evidence>
<gene>
    <name evidence="8" type="ORF">PPYR_03021</name>
</gene>
<protein>
    <recommendedName>
        <fullName evidence="7">Neurotransmitter-gated ion-channel ligand-binding domain-containing protein</fullName>
    </recommendedName>
</protein>
<dbReference type="PRINTS" id="PR00252">
    <property type="entry name" value="NRIONCHANNEL"/>
</dbReference>
<name>A0A5N4A1P9_PHOPY</name>
<dbReference type="PANTHER" id="PTHR18945">
    <property type="entry name" value="NEUROTRANSMITTER GATED ION CHANNEL"/>
    <property type="match status" value="1"/>
</dbReference>
<reference evidence="8 9" key="1">
    <citation type="journal article" date="2018" name="Elife">
        <title>Firefly genomes illuminate parallel origins of bioluminescence in beetles.</title>
        <authorList>
            <person name="Fallon T.R."/>
            <person name="Lower S.E."/>
            <person name="Chang C.H."/>
            <person name="Bessho-Uehara M."/>
            <person name="Martin G.J."/>
            <person name="Bewick A.J."/>
            <person name="Behringer M."/>
            <person name="Debat H.J."/>
            <person name="Wong I."/>
            <person name="Day J.C."/>
            <person name="Suvorov A."/>
            <person name="Silva C.J."/>
            <person name="Stanger-Hall K.F."/>
            <person name="Hall D.W."/>
            <person name="Schmitz R.J."/>
            <person name="Nelson D.R."/>
            <person name="Lewis S.M."/>
            <person name="Shigenobu S."/>
            <person name="Bybee S.M."/>
            <person name="Larracuente A.M."/>
            <person name="Oba Y."/>
            <person name="Weng J.K."/>
        </authorList>
    </citation>
    <scope>NUCLEOTIDE SEQUENCE [LARGE SCALE GENOMIC DNA]</scope>
    <source>
        <strain evidence="8">1611_PpyrPB1</strain>
        <tissue evidence="8">Whole body</tissue>
    </source>
</reference>
<keyword evidence="3 5" id="KW-1133">Transmembrane helix</keyword>
<evidence type="ECO:0000313" key="9">
    <source>
        <dbReference type="Proteomes" id="UP000327044"/>
    </source>
</evidence>
<dbReference type="InterPro" id="IPR006202">
    <property type="entry name" value="Neur_chan_lig-bd"/>
</dbReference>
<feature type="transmembrane region" description="Helical" evidence="5">
    <location>
        <begin position="248"/>
        <end position="265"/>
    </location>
</feature>
<evidence type="ECO:0000256" key="4">
    <source>
        <dbReference type="ARBA" id="ARBA00023136"/>
    </source>
</evidence>
<organism evidence="8 9">
    <name type="scientific">Photinus pyralis</name>
    <name type="common">Common eastern firefly</name>
    <name type="synonym">Lampyris pyralis</name>
    <dbReference type="NCBI Taxonomy" id="7054"/>
    <lineage>
        <taxon>Eukaryota</taxon>
        <taxon>Metazoa</taxon>
        <taxon>Ecdysozoa</taxon>
        <taxon>Arthropoda</taxon>
        <taxon>Hexapoda</taxon>
        <taxon>Insecta</taxon>
        <taxon>Pterygota</taxon>
        <taxon>Neoptera</taxon>
        <taxon>Endopterygota</taxon>
        <taxon>Coleoptera</taxon>
        <taxon>Polyphaga</taxon>
        <taxon>Elateriformia</taxon>
        <taxon>Elateroidea</taxon>
        <taxon>Lampyridae</taxon>
        <taxon>Lampyrinae</taxon>
        <taxon>Photinus</taxon>
    </lineage>
</organism>
<dbReference type="FunFam" id="2.70.170.10:FF:000028">
    <property type="entry name" value="AcetylCholine Receptor"/>
    <property type="match status" value="1"/>
</dbReference>
<dbReference type="SUPFAM" id="SSF63712">
    <property type="entry name" value="Nicotinic receptor ligand binding domain-like"/>
    <property type="match status" value="1"/>
</dbReference>
<evidence type="ECO:0000256" key="3">
    <source>
        <dbReference type="ARBA" id="ARBA00022989"/>
    </source>
</evidence>
<feature type="chain" id="PRO_5024381832" description="Neurotransmitter-gated ion-channel ligand-binding domain-containing protein" evidence="6">
    <location>
        <begin position="20"/>
        <end position="415"/>
    </location>
</feature>
<feature type="domain" description="Neurotransmitter-gated ion-channel ligand-binding" evidence="7">
    <location>
        <begin position="42"/>
        <end position="244"/>
    </location>
</feature>
<feature type="transmembrane region" description="Helical" evidence="5">
    <location>
        <begin position="277"/>
        <end position="295"/>
    </location>
</feature>
<comment type="caution">
    <text evidence="8">The sequence shown here is derived from an EMBL/GenBank/DDBJ whole genome shotgun (WGS) entry which is preliminary data.</text>
</comment>
<keyword evidence="9" id="KW-1185">Reference proteome</keyword>
<keyword evidence="2 5" id="KW-0812">Transmembrane</keyword>
<feature type="signal peptide" evidence="6">
    <location>
        <begin position="1"/>
        <end position="19"/>
    </location>
</feature>
<dbReference type="GO" id="GO:0004888">
    <property type="term" value="F:transmembrane signaling receptor activity"/>
    <property type="evidence" value="ECO:0007669"/>
    <property type="project" value="InterPro"/>
</dbReference>
<dbReference type="Proteomes" id="UP000327044">
    <property type="component" value="Unassembled WGS sequence"/>
</dbReference>